<dbReference type="Proteomes" id="UP000070371">
    <property type="component" value="Chromosome"/>
</dbReference>
<dbReference type="AlphaFoldDB" id="A0A126V6L9"/>
<dbReference type="KEGG" id="hat:RC74_09790"/>
<dbReference type="Gene3D" id="2.50.20.20">
    <property type="match status" value="1"/>
</dbReference>
<gene>
    <name evidence="2" type="ORF">RC74_09790</name>
</gene>
<dbReference type="PIRSF" id="PIRSF012443">
    <property type="entry name" value="UCP012443"/>
    <property type="match status" value="1"/>
</dbReference>
<sequence>MADEADADRLLKAMSDYLAATTEFSFDYDATLDVVSVEDQIISFASSGEVALARPDKFHATRVGGFTNIVMNYDGSNFSVLGKDAGVYTQLPISGSIDQLVDTLRESYGQPLPAADLLTTDTYAALMGNVTDVKDFGSGVIAGQECDHLGLRTDEVDLQIWIAQGDQPYPCRYVITTRGEKQGLQYSLNIRDWRTGETLADDAFTFMAPDGATEVSIEDYKEQVSELPDFIRMGE</sequence>
<evidence type="ECO:0000313" key="2">
    <source>
        <dbReference type="EMBL" id="AML53615.1"/>
    </source>
</evidence>
<dbReference type="STRING" id="1579316.RC74_09790"/>
<accession>A0A126V6L9</accession>
<dbReference type="InterPro" id="IPR019207">
    <property type="entry name" value="DUF2092"/>
</dbReference>
<evidence type="ECO:0000313" key="3">
    <source>
        <dbReference type="Proteomes" id="UP000070371"/>
    </source>
</evidence>
<keyword evidence="3" id="KW-1185">Reference proteome</keyword>
<protein>
    <recommendedName>
        <fullName evidence="4">DUF2092 domain-containing protein</fullName>
    </recommendedName>
</protein>
<dbReference type="SUPFAM" id="SSF89392">
    <property type="entry name" value="Prokaryotic lipoproteins and lipoprotein localization factors"/>
    <property type="match status" value="1"/>
</dbReference>
<dbReference type="Pfam" id="PF09865">
    <property type="entry name" value="DUF2092"/>
    <property type="match status" value="1"/>
</dbReference>
<evidence type="ECO:0008006" key="4">
    <source>
        <dbReference type="Google" id="ProtNLM"/>
    </source>
</evidence>
<name>A0A126V6L9_9RHOB</name>
<reference evidence="2 3" key="1">
    <citation type="submission" date="2016-02" db="EMBL/GenBank/DDBJ databases">
        <title>Complete genome sequence of Halocynthiibacter arcticus PAMC 20958t from arctic marine sediment.</title>
        <authorList>
            <person name="Lee Y.M."/>
            <person name="Baek K."/>
            <person name="Lee H.K."/>
            <person name="Shin S.C."/>
        </authorList>
    </citation>
    <scope>NUCLEOTIDE SEQUENCE [LARGE SCALE GENOMIC DNA]</scope>
    <source>
        <strain evidence="2">PAMC 20958</strain>
    </source>
</reference>
<dbReference type="InterPro" id="IPR029046">
    <property type="entry name" value="LolA/LolB/LppX"/>
</dbReference>
<proteinExistence type="predicted"/>
<evidence type="ECO:0000256" key="1">
    <source>
        <dbReference type="ARBA" id="ARBA00022729"/>
    </source>
</evidence>
<organism evidence="2 3">
    <name type="scientific">Falsihalocynthiibacter arcticus</name>
    <dbReference type="NCBI Taxonomy" id="1579316"/>
    <lineage>
        <taxon>Bacteria</taxon>
        <taxon>Pseudomonadati</taxon>
        <taxon>Pseudomonadota</taxon>
        <taxon>Alphaproteobacteria</taxon>
        <taxon>Rhodobacterales</taxon>
        <taxon>Roseobacteraceae</taxon>
        <taxon>Falsihalocynthiibacter</taxon>
    </lineage>
</organism>
<keyword evidence="1" id="KW-0732">Signal</keyword>
<dbReference type="EMBL" id="CP014327">
    <property type="protein sequence ID" value="AML53615.1"/>
    <property type="molecule type" value="Genomic_DNA"/>
</dbReference>